<dbReference type="eggNOG" id="KOG0143">
    <property type="taxonomic scope" value="Eukaryota"/>
</dbReference>
<dbReference type="PROSITE" id="PS51471">
    <property type="entry name" value="FE2OG_OXY"/>
    <property type="match status" value="1"/>
</dbReference>
<dbReference type="Pfam" id="PF03171">
    <property type="entry name" value="2OG-FeII_Oxy"/>
    <property type="match status" value="1"/>
</dbReference>
<dbReference type="SUPFAM" id="SSF51197">
    <property type="entry name" value="Clavaminate synthase-like"/>
    <property type="match status" value="1"/>
</dbReference>
<dbReference type="AlphaFoldDB" id="A0A067DXB5"/>
<dbReference type="FunFam" id="2.60.120.330:FF:000005">
    <property type="entry name" value="1-aminocyclopropane-1-carboxylate oxidase homolog 1"/>
    <property type="match status" value="1"/>
</dbReference>
<comment type="cofactor">
    <cofactor evidence="1">
        <name>Fe cation</name>
        <dbReference type="ChEBI" id="CHEBI:24875"/>
    </cofactor>
</comment>
<dbReference type="STRING" id="2711.A0A067DXB5"/>
<evidence type="ECO:0000313" key="9">
    <source>
        <dbReference type="Proteomes" id="UP000027120"/>
    </source>
</evidence>
<dbReference type="InterPro" id="IPR005123">
    <property type="entry name" value="Oxoglu/Fe-dep_dioxygenase_dom"/>
</dbReference>
<keyword evidence="3 6" id="KW-0479">Metal-binding</keyword>
<dbReference type="PANTHER" id="PTHR10209:SF864">
    <property type="entry name" value="FE2OG DIOXYGENASE DOMAIN-CONTAINING PROTEIN"/>
    <property type="match status" value="1"/>
</dbReference>
<dbReference type="Pfam" id="PF14226">
    <property type="entry name" value="DIOX_N"/>
    <property type="match status" value="1"/>
</dbReference>
<evidence type="ECO:0000256" key="2">
    <source>
        <dbReference type="ARBA" id="ARBA00008056"/>
    </source>
</evidence>
<dbReference type="InterPro" id="IPR026992">
    <property type="entry name" value="DIOX_N"/>
</dbReference>
<evidence type="ECO:0000256" key="4">
    <source>
        <dbReference type="ARBA" id="ARBA00023002"/>
    </source>
</evidence>
<dbReference type="SMR" id="A0A067DXB5"/>
<sequence length="365" mass="41503">METIPSSDRMSELKAFDETKAGVKGLVDSGITTIPRIFIQDQHTKHKFDDKPIFRDPKINIPIIDFEGIHKDASLRSQAVDQIRSACEKWGFFQAINHGIPTSVLDQAIDGIRRFFEKDVEVKKKYFSRDYSKKIRYCSNINLFSAPILYWKDTLSFDLGRDFSSPEELPEACRDIMITYNNQMWKTGEILCELLSEALGLSPNYLKDIGCVEEMTIGNNYYPECPQPELTIGVTTHSDPGFVTVLIQDRIGGLQVFCEDQWFDITPVPGALVVNLGYMMQLITNDKFKSAYHRVLSKKEGSRISIGSFFMNNSCSRRYGPIKDLLSDENPPLYPEITLKDIYNNQSSTEGLSALEKLKLAKRCA</sequence>
<accession>A0A067DXB5</accession>
<feature type="domain" description="Fe2OG dioxygenase" evidence="7">
    <location>
        <begin position="211"/>
        <end position="313"/>
    </location>
</feature>
<dbReference type="GO" id="GO:0046872">
    <property type="term" value="F:metal ion binding"/>
    <property type="evidence" value="ECO:0007669"/>
    <property type="project" value="UniProtKB-KW"/>
</dbReference>
<keyword evidence="4 6" id="KW-0560">Oxidoreductase</keyword>
<name>A0A067DXB5_CITSI</name>
<proteinExistence type="inferred from homology"/>
<evidence type="ECO:0000313" key="8">
    <source>
        <dbReference type="EMBL" id="KDO43657.1"/>
    </source>
</evidence>
<reference evidence="8 9" key="1">
    <citation type="submission" date="2014-04" db="EMBL/GenBank/DDBJ databases">
        <authorList>
            <consortium name="International Citrus Genome Consortium"/>
            <person name="Gmitter F."/>
            <person name="Chen C."/>
            <person name="Farmerie W."/>
            <person name="Harkins T."/>
            <person name="Desany B."/>
            <person name="Mohiuddin M."/>
            <person name="Kodira C."/>
            <person name="Borodovsky M."/>
            <person name="Lomsadze A."/>
            <person name="Burns P."/>
            <person name="Jenkins J."/>
            <person name="Prochnik S."/>
            <person name="Shu S."/>
            <person name="Chapman J."/>
            <person name="Pitluck S."/>
            <person name="Schmutz J."/>
            <person name="Rokhsar D."/>
        </authorList>
    </citation>
    <scope>NUCLEOTIDE SEQUENCE</scope>
</reference>
<keyword evidence="9" id="KW-1185">Reference proteome</keyword>
<evidence type="ECO:0000256" key="6">
    <source>
        <dbReference type="RuleBase" id="RU003682"/>
    </source>
</evidence>
<dbReference type="PANTHER" id="PTHR10209">
    <property type="entry name" value="OXIDOREDUCTASE, 2OG-FE II OXYGENASE FAMILY PROTEIN"/>
    <property type="match status" value="1"/>
</dbReference>
<keyword evidence="5 6" id="KW-0408">Iron</keyword>
<dbReference type="InterPro" id="IPR027443">
    <property type="entry name" value="IPNS-like_sf"/>
</dbReference>
<dbReference type="Proteomes" id="UP000027120">
    <property type="component" value="Unassembled WGS sequence"/>
</dbReference>
<comment type="similarity">
    <text evidence="2 6">Belongs to the iron/ascorbate-dependent oxidoreductase family.</text>
</comment>
<dbReference type="InterPro" id="IPR044861">
    <property type="entry name" value="IPNS-like_FE2OG_OXY"/>
</dbReference>
<dbReference type="GO" id="GO:0051213">
    <property type="term" value="F:dioxygenase activity"/>
    <property type="evidence" value="ECO:0007669"/>
    <property type="project" value="UniProtKB-ARBA"/>
</dbReference>
<dbReference type="EMBL" id="KK785364">
    <property type="protein sequence ID" value="KDO43657.1"/>
    <property type="molecule type" value="Genomic_DNA"/>
</dbReference>
<gene>
    <name evidence="8" type="ORF">CISIN_1g017838mg</name>
</gene>
<evidence type="ECO:0000256" key="5">
    <source>
        <dbReference type="ARBA" id="ARBA00023004"/>
    </source>
</evidence>
<dbReference type="PaxDb" id="2711-XP_006494130.1"/>
<organism evidence="8 9">
    <name type="scientific">Citrus sinensis</name>
    <name type="common">Sweet orange</name>
    <name type="synonym">Citrus aurantium var. sinensis</name>
    <dbReference type="NCBI Taxonomy" id="2711"/>
    <lineage>
        <taxon>Eukaryota</taxon>
        <taxon>Viridiplantae</taxon>
        <taxon>Streptophyta</taxon>
        <taxon>Embryophyta</taxon>
        <taxon>Tracheophyta</taxon>
        <taxon>Spermatophyta</taxon>
        <taxon>Magnoliopsida</taxon>
        <taxon>eudicotyledons</taxon>
        <taxon>Gunneridae</taxon>
        <taxon>Pentapetalae</taxon>
        <taxon>rosids</taxon>
        <taxon>malvids</taxon>
        <taxon>Sapindales</taxon>
        <taxon>Rutaceae</taxon>
        <taxon>Aurantioideae</taxon>
        <taxon>Citrus</taxon>
    </lineage>
</organism>
<protein>
    <recommendedName>
        <fullName evidence="7">Fe2OG dioxygenase domain-containing protein</fullName>
    </recommendedName>
</protein>
<evidence type="ECO:0000256" key="1">
    <source>
        <dbReference type="ARBA" id="ARBA00001962"/>
    </source>
</evidence>
<dbReference type="Gene3D" id="2.60.120.330">
    <property type="entry name" value="B-lactam Antibiotic, Isopenicillin N Synthase, Chain"/>
    <property type="match status" value="1"/>
</dbReference>
<evidence type="ECO:0000259" key="7">
    <source>
        <dbReference type="PROSITE" id="PS51471"/>
    </source>
</evidence>
<evidence type="ECO:0000256" key="3">
    <source>
        <dbReference type="ARBA" id="ARBA00022723"/>
    </source>
</evidence>